<dbReference type="GO" id="GO:0003824">
    <property type="term" value="F:catalytic activity"/>
    <property type="evidence" value="ECO:0007669"/>
    <property type="project" value="InterPro"/>
</dbReference>
<proteinExistence type="predicted"/>
<feature type="domain" description="PLD phosphodiesterase" evidence="1">
    <location>
        <begin position="205"/>
        <end position="227"/>
    </location>
</feature>
<evidence type="ECO:0000313" key="2">
    <source>
        <dbReference type="EMBL" id="SNX96547.1"/>
    </source>
</evidence>
<dbReference type="AlphaFoldDB" id="A0A285EC29"/>
<dbReference type="Gene3D" id="3.30.870.10">
    <property type="entry name" value="Endonuclease Chain A"/>
    <property type="match status" value="1"/>
</dbReference>
<reference evidence="2 3" key="1">
    <citation type="submission" date="2017-09" db="EMBL/GenBank/DDBJ databases">
        <authorList>
            <person name="Ehlers B."/>
            <person name="Leendertz F.H."/>
        </authorList>
    </citation>
    <scope>NUCLEOTIDE SEQUENCE [LARGE SCALE GENOMIC DNA]</scope>
    <source>
        <strain evidence="2 3">DSM 46844</strain>
    </source>
</reference>
<dbReference type="PROSITE" id="PS50035">
    <property type="entry name" value="PLD"/>
    <property type="match status" value="1"/>
</dbReference>
<keyword evidence="3" id="KW-1185">Reference proteome</keyword>
<protein>
    <recommendedName>
        <fullName evidence="1">PLD phosphodiesterase domain-containing protein</fullName>
    </recommendedName>
</protein>
<dbReference type="InterPro" id="IPR001736">
    <property type="entry name" value="PLipase_D/transphosphatidylase"/>
</dbReference>
<accession>A0A285EC29</accession>
<dbReference type="CDD" id="cd00138">
    <property type="entry name" value="PLDc_SF"/>
    <property type="match status" value="1"/>
</dbReference>
<gene>
    <name evidence="2" type="ORF">SAMN06893097_104262</name>
</gene>
<evidence type="ECO:0000259" key="1">
    <source>
        <dbReference type="PROSITE" id="PS50035"/>
    </source>
</evidence>
<dbReference type="Proteomes" id="UP000219514">
    <property type="component" value="Unassembled WGS sequence"/>
</dbReference>
<dbReference type="OrthoDB" id="4085222at2"/>
<name>A0A285EC29_9ACTN</name>
<dbReference type="GO" id="GO:0006793">
    <property type="term" value="P:phosphorus metabolic process"/>
    <property type="evidence" value="ECO:0007669"/>
    <property type="project" value="UniProtKB-ARBA"/>
</dbReference>
<dbReference type="SUPFAM" id="SSF56024">
    <property type="entry name" value="Phospholipase D/nuclease"/>
    <property type="match status" value="1"/>
</dbReference>
<sequence length="261" mass="26410">MTPLADLVTRTCDSAGAVAAVRAATADGAAAIAGVLVEAGADRRLLPGALEYAGVTATATPLELAAIAGALEVLVASQRTGQPSLVLTVPEFLTGAYARFLADHPAVHARRTSAVLAEVAAGAEGRLLVAAPYLTGVALERLVPHAGRVLTDGGTVCVITRALTGRSPEPSPANIAAVGALRRVTQSRPGRLLVRSWEGPGLGVHLKAVIADRDDAYLGSANMTDGGHRGHAEAGVRLPAAIAGPLADWLEMLAGALTEVP</sequence>
<organism evidence="2 3">
    <name type="scientific">Geodermatophilus sabuli</name>
    <dbReference type="NCBI Taxonomy" id="1564158"/>
    <lineage>
        <taxon>Bacteria</taxon>
        <taxon>Bacillati</taxon>
        <taxon>Actinomycetota</taxon>
        <taxon>Actinomycetes</taxon>
        <taxon>Geodermatophilales</taxon>
        <taxon>Geodermatophilaceae</taxon>
        <taxon>Geodermatophilus</taxon>
    </lineage>
</organism>
<dbReference type="RefSeq" id="WP_097206554.1">
    <property type="nucleotide sequence ID" value="NZ_JACHXB010000002.1"/>
</dbReference>
<dbReference type="EMBL" id="OBDO01000004">
    <property type="protein sequence ID" value="SNX96547.1"/>
    <property type="molecule type" value="Genomic_DNA"/>
</dbReference>
<evidence type="ECO:0000313" key="3">
    <source>
        <dbReference type="Proteomes" id="UP000219514"/>
    </source>
</evidence>